<evidence type="ECO:0000313" key="2">
    <source>
        <dbReference type="EMBL" id="HIX53270.1"/>
    </source>
</evidence>
<comment type="caution">
    <text evidence="2">The sequence shown here is derived from an EMBL/GenBank/DDBJ whole genome shotgun (WGS) entry which is preliminary data.</text>
</comment>
<reference evidence="2" key="2">
    <citation type="submission" date="2021-04" db="EMBL/GenBank/DDBJ databases">
        <authorList>
            <person name="Gilroy R."/>
        </authorList>
    </citation>
    <scope>NUCLEOTIDE SEQUENCE</scope>
    <source>
        <strain evidence="2">ChiGjej4B4-12881</strain>
    </source>
</reference>
<dbReference type="Proteomes" id="UP000886780">
    <property type="component" value="Unassembled WGS sequence"/>
</dbReference>
<feature type="transmembrane region" description="Helical" evidence="1">
    <location>
        <begin position="111"/>
        <end position="135"/>
    </location>
</feature>
<feature type="transmembrane region" description="Helical" evidence="1">
    <location>
        <begin position="52"/>
        <end position="79"/>
    </location>
</feature>
<keyword evidence="1" id="KW-0812">Transmembrane</keyword>
<dbReference type="AlphaFoldDB" id="A0A9D1W602"/>
<reference evidence="2" key="1">
    <citation type="journal article" date="2021" name="PeerJ">
        <title>Extensive microbial diversity within the chicken gut microbiome revealed by metagenomics and culture.</title>
        <authorList>
            <person name="Gilroy R."/>
            <person name="Ravi A."/>
            <person name="Getino M."/>
            <person name="Pursley I."/>
            <person name="Horton D.L."/>
            <person name="Alikhan N.F."/>
            <person name="Baker D."/>
            <person name="Gharbi K."/>
            <person name="Hall N."/>
            <person name="Watson M."/>
            <person name="Adriaenssens E.M."/>
            <person name="Foster-Nyarko E."/>
            <person name="Jarju S."/>
            <person name="Secka A."/>
            <person name="Antonio M."/>
            <person name="Oren A."/>
            <person name="Chaudhuri R.R."/>
            <person name="La Ragione R."/>
            <person name="Hildebrand F."/>
            <person name="Pallen M.J."/>
        </authorList>
    </citation>
    <scope>NUCLEOTIDE SEQUENCE</scope>
    <source>
        <strain evidence="2">ChiGjej4B4-12881</strain>
    </source>
</reference>
<keyword evidence="1" id="KW-0472">Membrane</keyword>
<feature type="transmembrane region" description="Helical" evidence="1">
    <location>
        <begin position="200"/>
        <end position="217"/>
    </location>
</feature>
<keyword evidence="1" id="KW-1133">Transmembrane helix</keyword>
<accession>A0A9D1W602</accession>
<feature type="transmembrane region" description="Helical" evidence="1">
    <location>
        <begin position="12"/>
        <end position="32"/>
    </location>
</feature>
<gene>
    <name evidence="2" type="ORF">IAA28_10765</name>
</gene>
<feature type="transmembrane region" description="Helical" evidence="1">
    <location>
        <begin position="175"/>
        <end position="194"/>
    </location>
</feature>
<evidence type="ECO:0000313" key="3">
    <source>
        <dbReference type="Proteomes" id="UP000886780"/>
    </source>
</evidence>
<evidence type="ECO:0000256" key="1">
    <source>
        <dbReference type="SAM" id="Phobius"/>
    </source>
</evidence>
<organism evidence="2 3">
    <name type="scientific">Candidatus Lachnoclostridium stercoripullorum</name>
    <dbReference type="NCBI Taxonomy" id="2838635"/>
    <lineage>
        <taxon>Bacteria</taxon>
        <taxon>Bacillati</taxon>
        <taxon>Bacillota</taxon>
        <taxon>Clostridia</taxon>
        <taxon>Lachnospirales</taxon>
        <taxon>Lachnospiraceae</taxon>
    </lineage>
</organism>
<dbReference type="EMBL" id="DXEU01000196">
    <property type="protein sequence ID" value="HIX53270.1"/>
    <property type="molecule type" value="Genomic_DNA"/>
</dbReference>
<feature type="transmembrane region" description="Helical" evidence="1">
    <location>
        <begin position="147"/>
        <end position="168"/>
    </location>
</feature>
<protein>
    <submittedName>
        <fullName evidence="2">Uncharacterized protein</fullName>
    </submittedName>
</protein>
<proteinExistence type="predicted"/>
<name>A0A9D1W602_9FIRM</name>
<sequence>MNGTNFYTRIHRLGRITVILALVCFMAVPFGLSAVYGQPLDFAAIVENGAPIFLTFAISGICENLSFMPIIGSGALYMACVTGNVSNMKIPAAVNAMEVAGYEPGTEKADVISIIAVAASTFVTTAIVFLGMLFLAPLFEPIYNNPFLQPAFANMVPALFGALLFPYVAKAPKQAILPILLPIAVIFIVGRTFFSSYQSYIMMIIIIFSALYSYGLHKKGLI</sequence>